<keyword evidence="2" id="KW-1185">Reference proteome</keyword>
<dbReference type="Gene3D" id="2.120.10.30">
    <property type="entry name" value="TolB, C-terminal domain"/>
    <property type="match status" value="1"/>
</dbReference>
<dbReference type="GO" id="GO:0043161">
    <property type="term" value="P:proteasome-mediated ubiquitin-dependent protein catabolic process"/>
    <property type="evidence" value="ECO:0007669"/>
    <property type="project" value="TreeGrafter"/>
</dbReference>
<reference evidence="2" key="3">
    <citation type="journal article" date="2011" name="PLoS ONE">
        <title>Genome sequence of a mesophilic hydrogenotrophic methanogen Methanocella paludicola, the first cultivated representative of the order Methanocellales.</title>
        <authorList>
            <person name="Sakai S."/>
            <person name="Takaki Y."/>
            <person name="Shimamura S."/>
            <person name="Sekine M."/>
            <person name="Tajima T."/>
            <person name="Kosugi H."/>
            <person name="Ichikawa N."/>
            <person name="Tasumi E."/>
            <person name="Hiraki A.T."/>
            <person name="Shimizu A."/>
            <person name="Kato Y."/>
            <person name="Nishiko R."/>
            <person name="Mori K."/>
            <person name="Fujita N."/>
            <person name="Imachi H."/>
            <person name="Takai K."/>
        </authorList>
    </citation>
    <scope>NUCLEOTIDE SEQUENCE [LARGE SCALE GENOMIC DNA]</scope>
    <source>
        <strain evidence="2">DSM 17711 / JCM 13418 / NBRC 101707 / SANAE</strain>
    </source>
</reference>
<dbReference type="KEGG" id="mpd:MCP_1568"/>
<sequence>MAGIAVADNGITVIKPAASAGQYGTGAGQIDTPVSVRVDAGDNVYILQHVHTSGPKFKSVITIYDKNLTLVRSFDVLKKSMVDVGWDRASNGYYYDNLASAFDIDGDGNLFILCGWDVVVYSKDGKYQYQFPVSAFMGWIDNTGNETQFYYPRGLAISSDDYVVITSGSTRDRHEVIFIYPEGKIYKKLDVQVSDMADIVSDGNGSFYIVEAGRSVIHSYDSALKTKRDIRLDFNGTYNGSPASLAFMPDGNMTASANGIFVYALNGSIQAHFMDNNLSENDRSWNRLVAANSTGWLIMVSGMEDKAKTPKPVNVYRFYDGAVVGEPEQADVCSTFLAMFGAAAALYFSVRRF</sequence>
<dbReference type="STRING" id="304371.MCP_1568"/>
<accession>D1YYW8</accession>
<dbReference type="GO" id="GO:0008270">
    <property type="term" value="F:zinc ion binding"/>
    <property type="evidence" value="ECO:0007669"/>
    <property type="project" value="UniProtKB-KW"/>
</dbReference>
<reference evidence="1 2" key="1">
    <citation type="journal article" date="2007" name="Appl. Environ. Microbiol.">
        <title>Isolation of key methanogens for global methane emission from rice paddy fields: a novel isolate affiliated with the clone cluster rice cluster I.</title>
        <authorList>
            <person name="Sakai S."/>
            <person name="Imachi H."/>
            <person name="Sekiguchi Y."/>
            <person name="Ohashi A."/>
            <person name="Harada H."/>
            <person name="Kamagata Y."/>
        </authorList>
    </citation>
    <scope>NUCLEOTIDE SEQUENCE [LARGE SCALE GENOMIC DNA]</scope>
    <source>
        <strain evidence="2">DSM 17711 / JCM 13418 / NBRC 101707 / SANAE</strain>
    </source>
</reference>
<protein>
    <submittedName>
        <fullName evidence="1">Uncharacterized protein</fullName>
    </submittedName>
</protein>
<dbReference type="GO" id="GO:0061630">
    <property type="term" value="F:ubiquitin protein ligase activity"/>
    <property type="evidence" value="ECO:0007669"/>
    <property type="project" value="TreeGrafter"/>
</dbReference>
<gene>
    <name evidence="1" type="ordered locus">MCP_1568</name>
</gene>
<reference evidence="1 2" key="2">
    <citation type="journal article" date="2008" name="Int. J. Syst. Evol. Microbiol.">
        <title>Methanocella paludicola gen. nov., sp. nov., a methane-producing archaeon, the first isolate of the lineage 'Rice Cluster I', and proposal of the new archaeal order Methanocellales ord. nov.</title>
        <authorList>
            <person name="Sakai S."/>
            <person name="Imachi H."/>
            <person name="Hanada S."/>
            <person name="Ohashi A."/>
            <person name="Harada H."/>
            <person name="Kamagata Y."/>
        </authorList>
    </citation>
    <scope>NUCLEOTIDE SEQUENCE [LARGE SCALE GENOMIC DNA]</scope>
    <source>
        <strain evidence="2">DSM 17711 / JCM 13418 / NBRC 101707 / SANAE</strain>
    </source>
</reference>
<dbReference type="AlphaFoldDB" id="D1YYW8"/>
<dbReference type="GO" id="GO:0000209">
    <property type="term" value="P:protein polyubiquitination"/>
    <property type="evidence" value="ECO:0007669"/>
    <property type="project" value="TreeGrafter"/>
</dbReference>
<name>D1YYW8_METPS</name>
<dbReference type="PANTHER" id="PTHR24104">
    <property type="entry name" value="E3 UBIQUITIN-PROTEIN LIGASE NHLRC1-RELATED"/>
    <property type="match status" value="1"/>
</dbReference>
<evidence type="ECO:0000313" key="2">
    <source>
        <dbReference type="Proteomes" id="UP000001882"/>
    </source>
</evidence>
<dbReference type="InParanoid" id="D1YYW8"/>
<dbReference type="PANTHER" id="PTHR24104:SF25">
    <property type="entry name" value="PROTEIN LIN-41"/>
    <property type="match status" value="1"/>
</dbReference>
<evidence type="ECO:0000313" key="1">
    <source>
        <dbReference type="EMBL" id="BAI61640.1"/>
    </source>
</evidence>
<proteinExistence type="predicted"/>
<organism evidence="1 2">
    <name type="scientific">Methanocella paludicola (strain DSM 17711 / JCM 13418 / NBRC 101707 / SANAE)</name>
    <dbReference type="NCBI Taxonomy" id="304371"/>
    <lineage>
        <taxon>Archaea</taxon>
        <taxon>Methanobacteriati</taxon>
        <taxon>Methanobacteriota</taxon>
        <taxon>Stenosarchaea group</taxon>
        <taxon>Methanomicrobia</taxon>
        <taxon>Methanocellales</taxon>
        <taxon>Methanocellaceae</taxon>
        <taxon>Methanocella</taxon>
    </lineage>
</organism>
<dbReference type="SUPFAM" id="SSF63829">
    <property type="entry name" value="Calcium-dependent phosphotriesterase"/>
    <property type="match status" value="1"/>
</dbReference>
<dbReference type="InterPro" id="IPR050952">
    <property type="entry name" value="TRIM-NHL_E3_ligases"/>
</dbReference>
<dbReference type="Proteomes" id="UP000001882">
    <property type="component" value="Chromosome"/>
</dbReference>
<dbReference type="eggNOG" id="arCOG03561">
    <property type="taxonomic scope" value="Archaea"/>
</dbReference>
<dbReference type="EMBL" id="AP011532">
    <property type="protein sequence ID" value="BAI61640.1"/>
    <property type="molecule type" value="Genomic_DNA"/>
</dbReference>
<dbReference type="InterPro" id="IPR011042">
    <property type="entry name" value="6-blade_b-propeller_TolB-like"/>
</dbReference>